<keyword evidence="2" id="KW-0812">Transmembrane</keyword>
<keyword evidence="2" id="KW-0472">Membrane</keyword>
<feature type="transmembrane region" description="Helical" evidence="2">
    <location>
        <begin position="20"/>
        <end position="40"/>
    </location>
</feature>
<evidence type="ECO:0000256" key="2">
    <source>
        <dbReference type="SAM" id="Phobius"/>
    </source>
</evidence>
<dbReference type="InterPro" id="IPR045584">
    <property type="entry name" value="Pilin-like"/>
</dbReference>
<reference evidence="4" key="1">
    <citation type="journal article" date="2017" name="Proc. Natl. Acad. Sci. U.S.A.">
        <title>Simulation of Deepwater Horizon oil plume reveals substrate specialization within a complex community of hydrocarbon-degraders.</title>
        <authorList>
            <person name="Hu P."/>
            <person name="Dubinsky E.A."/>
            <person name="Probst A.J."/>
            <person name="Wang J."/>
            <person name="Sieber C.M.K."/>
            <person name="Tom L.M."/>
            <person name="Gardinali P."/>
            <person name="Banfield J.F."/>
            <person name="Atlas R.M."/>
            <person name="Andersen G.L."/>
        </authorList>
    </citation>
    <scope>NUCLEOTIDE SEQUENCE [LARGE SCALE GENOMIC DNA]</scope>
</reference>
<protein>
    <recommendedName>
        <fullName evidence="5">Type II secretion system protein J</fullName>
    </recommendedName>
</protein>
<dbReference type="SUPFAM" id="SSF54523">
    <property type="entry name" value="Pili subunits"/>
    <property type="match status" value="2"/>
</dbReference>
<evidence type="ECO:0008006" key="5">
    <source>
        <dbReference type="Google" id="ProtNLM"/>
    </source>
</evidence>
<dbReference type="Pfam" id="PF07963">
    <property type="entry name" value="N_methyl"/>
    <property type="match status" value="1"/>
</dbReference>
<feature type="region of interest" description="Disordered" evidence="1">
    <location>
        <begin position="89"/>
        <end position="112"/>
    </location>
</feature>
<dbReference type="Proteomes" id="UP000196531">
    <property type="component" value="Unassembled WGS sequence"/>
</dbReference>
<dbReference type="AlphaFoldDB" id="A0A1Y5F7V8"/>
<dbReference type="InterPro" id="IPR012902">
    <property type="entry name" value="N_methyl_site"/>
</dbReference>
<accession>A0A1Y5F7V8</accession>
<keyword evidence="2" id="KW-1133">Transmembrane helix</keyword>
<evidence type="ECO:0000256" key="1">
    <source>
        <dbReference type="SAM" id="MobiDB-lite"/>
    </source>
</evidence>
<feature type="region of interest" description="Disordered" evidence="1">
    <location>
        <begin position="282"/>
        <end position="301"/>
    </location>
</feature>
<dbReference type="PROSITE" id="PS00409">
    <property type="entry name" value="PROKAR_NTER_METHYL"/>
    <property type="match status" value="1"/>
</dbReference>
<feature type="compositionally biased region" description="Acidic residues" evidence="1">
    <location>
        <begin position="103"/>
        <end position="112"/>
    </location>
</feature>
<name>A0A1Y5F7V8_9BACT</name>
<dbReference type="NCBIfam" id="TIGR02532">
    <property type="entry name" value="IV_pilin_GFxxxE"/>
    <property type="match status" value="1"/>
</dbReference>
<evidence type="ECO:0000313" key="3">
    <source>
        <dbReference type="EMBL" id="OUR97006.1"/>
    </source>
</evidence>
<organism evidence="3 4">
    <name type="scientific">Halobacteriovorax marinus</name>
    <dbReference type="NCBI Taxonomy" id="97084"/>
    <lineage>
        <taxon>Bacteria</taxon>
        <taxon>Pseudomonadati</taxon>
        <taxon>Bdellovibrionota</taxon>
        <taxon>Bacteriovoracia</taxon>
        <taxon>Bacteriovoracales</taxon>
        <taxon>Halobacteriovoraceae</taxon>
        <taxon>Halobacteriovorax</taxon>
    </lineage>
</organism>
<dbReference type="EMBL" id="MAAO01000006">
    <property type="protein sequence ID" value="OUR97006.1"/>
    <property type="molecule type" value="Genomic_DNA"/>
</dbReference>
<comment type="caution">
    <text evidence="3">The sequence shown here is derived from an EMBL/GenBank/DDBJ whole genome shotgun (WGS) entry which is preliminary data.</text>
</comment>
<sequence>MINLKRKPHILTTNSGFTLIEVLVAITILSMLMATMYSIVSDSTETKDRVISEDREALQIVTALERLELDISQIYSPLYFSAPFSKDKQSDSDFENNSADSLDNQDDSDGEQIQDPRMVFVPSERFPFISVSGDITPAILNENKNELIFLSTSNRRILEDSKQSRFSWIKYNIRSSRGEKTERDGGYELTRATQSKNIYRKDFNWDKVKEHILLTHIKSFQFQFWNAETKKFVDTLTEIGNDQFTPRLIKVKMVWINTDNNEIEIERTYRPLFPFFDTVKDEKEKKLKSKTDGDSGASGEK</sequence>
<gene>
    <name evidence="3" type="ORF">A9Q84_11770</name>
</gene>
<evidence type="ECO:0000313" key="4">
    <source>
        <dbReference type="Proteomes" id="UP000196531"/>
    </source>
</evidence>
<proteinExistence type="predicted"/>